<dbReference type="Proteomes" id="UP000198546">
    <property type="component" value="Chromosome i"/>
</dbReference>
<dbReference type="SUPFAM" id="SSF53335">
    <property type="entry name" value="S-adenosyl-L-methionine-dependent methyltransferases"/>
    <property type="match status" value="1"/>
</dbReference>
<dbReference type="STRING" id="675864.SAMN04489747_1305"/>
<dbReference type="NCBIfam" id="NF037959">
    <property type="entry name" value="MFS_SpdSyn"/>
    <property type="match status" value="1"/>
</dbReference>
<dbReference type="Gene3D" id="3.40.50.150">
    <property type="entry name" value="Vaccinia Virus protein VP39"/>
    <property type="match status" value="1"/>
</dbReference>
<dbReference type="InterPro" id="IPR029063">
    <property type="entry name" value="SAM-dependent_MTases_sf"/>
</dbReference>
<dbReference type="OrthoDB" id="8221452at2"/>
<accession>A0A1G6VZM3</accession>
<proteinExistence type="predicted"/>
<sequence>MPEQRYRSELVPDRDVPGAYVVLTGTTEQSWVDPDDPTRLEFDYVQRIADAIDASAPVGERLRVVHVGGAGMTLARYVAHTRPSSPQIVLEPDTELTQQVRERLPLGRHSGIKVRGVDGLTGIAAMPADYADVVVLDAFVAGRVPAELTTTEFFADVTRVLTASGTLMVNITDQAPFDYGRRVLAGVAEHCPHLLVSSEPATLKGRRLGNVVVLGSRRPLPVDELVRRAAGSVFPYRVLVDEPVQKWLRGVRAFTREESAASPEPSSGLTHFG</sequence>
<protein>
    <recommendedName>
        <fullName evidence="3">Spermidine synthase</fullName>
    </recommendedName>
</protein>
<evidence type="ECO:0008006" key="3">
    <source>
        <dbReference type="Google" id="ProtNLM"/>
    </source>
</evidence>
<gene>
    <name evidence="1" type="ORF">SAMN04489747_1305</name>
</gene>
<organism evidence="1 2">
    <name type="scientific">Auraticoccus monumenti</name>
    <dbReference type="NCBI Taxonomy" id="675864"/>
    <lineage>
        <taxon>Bacteria</taxon>
        <taxon>Bacillati</taxon>
        <taxon>Actinomycetota</taxon>
        <taxon>Actinomycetes</taxon>
        <taxon>Propionibacteriales</taxon>
        <taxon>Propionibacteriaceae</taxon>
        <taxon>Auraticoccus</taxon>
    </lineage>
</organism>
<keyword evidence="2" id="KW-1185">Reference proteome</keyword>
<dbReference type="RefSeq" id="WP_090591725.1">
    <property type="nucleotide sequence ID" value="NZ_LT629688.1"/>
</dbReference>
<dbReference type="AlphaFoldDB" id="A0A1G6VZM3"/>
<dbReference type="EMBL" id="LT629688">
    <property type="protein sequence ID" value="SDD59170.1"/>
    <property type="molecule type" value="Genomic_DNA"/>
</dbReference>
<name>A0A1G6VZM3_9ACTN</name>
<evidence type="ECO:0000313" key="1">
    <source>
        <dbReference type="EMBL" id="SDD59170.1"/>
    </source>
</evidence>
<evidence type="ECO:0000313" key="2">
    <source>
        <dbReference type="Proteomes" id="UP000198546"/>
    </source>
</evidence>
<reference evidence="1 2" key="1">
    <citation type="submission" date="2016-10" db="EMBL/GenBank/DDBJ databases">
        <authorList>
            <person name="de Groot N.N."/>
        </authorList>
    </citation>
    <scope>NUCLEOTIDE SEQUENCE [LARGE SCALE GENOMIC DNA]</scope>
    <source>
        <strain evidence="1 2">MON 2.2</strain>
    </source>
</reference>